<dbReference type="Pfam" id="PF07705">
    <property type="entry name" value="CARDB"/>
    <property type="match status" value="2"/>
</dbReference>
<dbReference type="SUPFAM" id="SSF49785">
    <property type="entry name" value="Galactose-binding domain-like"/>
    <property type="match status" value="1"/>
</dbReference>
<reference evidence="5 6" key="1">
    <citation type="submission" date="2023-07" db="EMBL/GenBank/DDBJ databases">
        <title>Sequencing the genomes of 1000 actinobacteria strains.</title>
        <authorList>
            <person name="Klenk H.-P."/>
        </authorList>
    </citation>
    <scope>NUCLEOTIDE SEQUENCE [LARGE SCALE GENOMIC DNA]</scope>
    <source>
        <strain evidence="5 6">DSM 44710</strain>
    </source>
</reference>
<dbReference type="InterPro" id="IPR055149">
    <property type="entry name" value="Agl_cat_D2"/>
</dbReference>
<dbReference type="Pfam" id="PF22815">
    <property type="entry name" value="CatAgl_D1"/>
    <property type="match status" value="1"/>
</dbReference>
<evidence type="ECO:0000313" key="5">
    <source>
        <dbReference type="EMBL" id="MDP9793372.1"/>
    </source>
</evidence>
<dbReference type="InterPro" id="IPR011635">
    <property type="entry name" value="CARDB"/>
</dbReference>
<dbReference type="InterPro" id="IPR033801">
    <property type="entry name" value="CBM6-CBM35-CBM36-like_1"/>
</dbReference>
<dbReference type="SUPFAM" id="SSF51126">
    <property type="entry name" value="Pectin lyase-like"/>
    <property type="match status" value="2"/>
</dbReference>
<name>A0ABT9MPL4_9ACTN</name>
<dbReference type="Pfam" id="PF22633">
    <property type="entry name" value="F5_F8_type_C_2"/>
    <property type="match status" value="1"/>
</dbReference>
<comment type="caution">
    <text evidence="5">The sequence shown here is derived from an EMBL/GenBank/DDBJ whole genome shotgun (WGS) entry which is preliminary data.</text>
</comment>
<dbReference type="Proteomes" id="UP001240984">
    <property type="component" value="Unassembled WGS sequence"/>
</dbReference>
<accession>A0ABT9MPL4</accession>
<dbReference type="RefSeq" id="WP_306828406.1">
    <property type="nucleotide sequence ID" value="NZ_JAUSRA010000001.1"/>
</dbReference>
<dbReference type="InterPro" id="IPR012334">
    <property type="entry name" value="Pectin_lyas_fold"/>
</dbReference>
<dbReference type="Gene3D" id="2.60.120.260">
    <property type="entry name" value="Galactose-binding domain-like"/>
    <property type="match status" value="1"/>
</dbReference>
<feature type="signal peptide" evidence="1">
    <location>
        <begin position="1"/>
        <end position="25"/>
    </location>
</feature>
<dbReference type="CDD" id="cd14490">
    <property type="entry name" value="CBM6-CBM35-CBM36_like_1"/>
    <property type="match status" value="1"/>
</dbReference>
<keyword evidence="6" id="KW-1185">Reference proteome</keyword>
<organism evidence="5 6">
    <name type="scientific">Catenuloplanes nepalensis</name>
    <dbReference type="NCBI Taxonomy" id="587533"/>
    <lineage>
        <taxon>Bacteria</taxon>
        <taxon>Bacillati</taxon>
        <taxon>Actinomycetota</taxon>
        <taxon>Actinomycetes</taxon>
        <taxon>Micromonosporales</taxon>
        <taxon>Micromonosporaceae</taxon>
        <taxon>Catenuloplanes</taxon>
    </lineage>
</organism>
<dbReference type="Gene3D" id="2.60.40.10">
    <property type="entry name" value="Immunoglobulins"/>
    <property type="match status" value="2"/>
</dbReference>
<dbReference type="InterPro" id="IPR006626">
    <property type="entry name" value="PbH1"/>
</dbReference>
<dbReference type="InterPro" id="IPR013783">
    <property type="entry name" value="Ig-like_fold"/>
</dbReference>
<proteinExistence type="predicted"/>
<protein>
    <recommendedName>
        <fullName evidence="7">APHP domain-containing protein</fullName>
    </recommendedName>
</protein>
<feature type="domain" description="CBM6/CBM35/CBM36-like 1" evidence="3">
    <location>
        <begin position="391"/>
        <end position="553"/>
    </location>
</feature>
<evidence type="ECO:0000259" key="4">
    <source>
        <dbReference type="Pfam" id="PF22816"/>
    </source>
</evidence>
<dbReference type="Gene3D" id="2.160.20.10">
    <property type="entry name" value="Single-stranded right-handed beta-helix, Pectin lyase-like"/>
    <property type="match status" value="1"/>
</dbReference>
<evidence type="ECO:0000313" key="6">
    <source>
        <dbReference type="Proteomes" id="UP001240984"/>
    </source>
</evidence>
<gene>
    <name evidence="5" type="ORF">J2S43_001884</name>
</gene>
<evidence type="ECO:0000259" key="2">
    <source>
        <dbReference type="Pfam" id="PF07705"/>
    </source>
</evidence>
<evidence type="ECO:0000256" key="1">
    <source>
        <dbReference type="SAM" id="SignalP"/>
    </source>
</evidence>
<keyword evidence="1" id="KW-0732">Signal</keyword>
<feature type="domain" description="CARDB" evidence="2">
    <location>
        <begin position="281"/>
        <end position="381"/>
    </location>
</feature>
<dbReference type="Pfam" id="PF22816">
    <property type="entry name" value="CatAgl_D2"/>
    <property type="match status" value="1"/>
</dbReference>
<evidence type="ECO:0000259" key="3">
    <source>
        <dbReference type="Pfam" id="PF22815"/>
    </source>
</evidence>
<evidence type="ECO:0008006" key="7">
    <source>
        <dbReference type="Google" id="ProtNLM"/>
    </source>
</evidence>
<sequence>MKLTHVLLAAVTVAAAILTPTPAQAAAADLAPGKPVEASSAVFSFVAPNANDGNIGSYWESNGFPATLTVKLGADADVTAVVIKLNPDPIWAARTQNLQINARAAAATGFTSLKSRADYRFDPAAGQNTVTIPVTGRASDVQLQFFSNTGAPGGQIGELQVIGDWAPNPDLVVTGATWTPAAPAEGTPIALSATVRNQGTATAAANRVDFQINGAVVGSATVGALAAGASATVTATVPAQPMGSHTVTVAADAGRTIVERDEANNAFTAPARLVVGQAPGPDLQVTGVTTNPANPPAGAAVSFSVAVHNRGTSAAAASTTRVTVGGATLTGATPSIAAGATATVAITGTWTAVDGGATVTATADATGVIAETNENNNALTRSIVVGRGAALPYAEYEAEAARHNGTLIEADPLRTFGHTNFGSESSGRKSVRLTGTGQFVEFTSTIPANSIVVRNSVPDAPNGGGQDHTISLYVNDQFTRKLTLSSRNSWLYGTTDDTESLSNTPSADARRLFDETSALLGTSYPAGTRFKLQRDAGDSAAYHVIDLIDLEQVAPAASQPAGCTSITAYGAVPNDGGDDTAAIQRAVTDDENGVISCVWIPAGRWRQEQKILSPDPNRGQYNQRGLRNVVIRGAGMWHTVLYSDTQPQHATGGINHPHEGNVGFEIDDNTQISDLAVFGNTQNRANRGHGLNGRFGRDTRISNVWIEHVNVGAWVGRDYSDTPAYWNPANNLQFENMRIRNTFADGINFSNGTKNSRVFNSSFRTTGDDSLAVWANPYVRDQAVDIASGNRFLNNTVQLPWRANGIAIYGGSDNSIESNLVYDTANYPGIMLATDHSPLPFGGTTLIANNGLHRTGGAFWNEDQEFGAITLFPQGRDITGVVIRDTEIVDSTYDGIQFKTGGGNMPNVAITNVRIDRSNNGAGILAMSGARGNAVLTNVTITNSADGDIVIQPGSQFTITR</sequence>
<dbReference type="EMBL" id="JAUSRA010000001">
    <property type="protein sequence ID" value="MDP9793372.1"/>
    <property type="molecule type" value="Genomic_DNA"/>
</dbReference>
<feature type="domain" description="Alpha-1,3-glucanase catalytic" evidence="4">
    <location>
        <begin position="595"/>
        <end position="944"/>
    </location>
</feature>
<dbReference type="SMART" id="SM00710">
    <property type="entry name" value="PbH1"/>
    <property type="match status" value="8"/>
</dbReference>
<feature type="domain" description="CARDB" evidence="2">
    <location>
        <begin position="168"/>
        <end position="268"/>
    </location>
</feature>
<dbReference type="InterPro" id="IPR008979">
    <property type="entry name" value="Galactose-bd-like_sf"/>
</dbReference>
<feature type="chain" id="PRO_5046156398" description="APHP domain-containing protein" evidence="1">
    <location>
        <begin position="26"/>
        <end position="961"/>
    </location>
</feature>
<dbReference type="InterPro" id="IPR011050">
    <property type="entry name" value="Pectin_lyase_fold/virulence"/>
</dbReference>